<dbReference type="KEGG" id="ccro:CMC5_082330"/>
<feature type="coiled-coil region" evidence="1">
    <location>
        <begin position="313"/>
        <end position="361"/>
    </location>
</feature>
<dbReference type="Gene3D" id="1.10.1130.10">
    <property type="entry name" value="Flavocytochrome C3, Chain A"/>
    <property type="match status" value="1"/>
</dbReference>
<evidence type="ECO:0000259" key="3">
    <source>
        <dbReference type="Pfam" id="PF13435"/>
    </source>
</evidence>
<gene>
    <name evidence="4" type="ORF">CMC5_082330</name>
</gene>
<dbReference type="STRING" id="52.CMC5_082330"/>
<dbReference type="GO" id="GO:0009166">
    <property type="term" value="P:nucleotide catabolic process"/>
    <property type="evidence" value="ECO:0007669"/>
    <property type="project" value="InterPro"/>
</dbReference>
<name>A0A0K1EST3_CHOCO</name>
<dbReference type="AlphaFoldDB" id="A0A0K1EST3"/>
<keyword evidence="5" id="KW-1185">Reference proteome</keyword>
<dbReference type="OrthoDB" id="9814800at2"/>
<dbReference type="SUPFAM" id="SSF56300">
    <property type="entry name" value="Metallo-dependent phosphatases"/>
    <property type="match status" value="1"/>
</dbReference>
<evidence type="ECO:0000313" key="4">
    <source>
        <dbReference type="EMBL" id="AKT43995.1"/>
    </source>
</evidence>
<dbReference type="PROSITE" id="PS51257">
    <property type="entry name" value="PROKAR_LIPOPROTEIN"/>
    <property type="match status" value="1"/>
</dbReference>
<dbReference type="InterPro" id="IPR023155">
    <property type="entry name" value="Cyt_c-552/4"/>
</dbReference>
<accession>A0A0K1EST3</accession>
<dbReference type="InterPro" id="IPR006179">
    <property type="entry name" value="5_nucleotidase/apyrase"/>
</dbReference>
<keyword evidence="2" id="KW-0732">Signal</keyword>
<feature type="chain" id="PRO_5005459950" description="Cytochrome c-552/4 domain-containing protein" evidence="2">
    <location>
        <begin position="23"/>
        <end position="547"/>
    </location>
</feature>
<dbReference type="Pfam" id="PF13435">
    <property type="entry name" value="Cytochrome_C554"/>
    <property type="match status" value="1"/>
</dbReference>
<dbReference type="Gene3D" id="3.60.21.10">
    <property type="match status" value="1"/>
</dbReference>
<dbReference type="InterPro" id="IPR029052">
    <property type="entry name" value="Metallo-depent_PP-like"/>
</dbReference>
<reference evidence="4 5" key="1">
    <citation type="submission" date="2015-07" db="EMBL/GenBank/DDBJ databases">
        <title>Genome analysis of myxobacterium Chondromyces crocatus Cm c5 reveals a high potential for natural compound synthesis and the genetic basis for the loss of fruiting body formation.</title>
        <authorList>
            <person name="Zaburannyi N."/>
            <person name="Bunk B."/>
            <person name="Maier J."/>
            <person name="Overmann J."/>
            <person name="Mueller R."/>
        </authorList>
    </citation>
    <scope>NUCLEOTIDE SEQUENCE [LARGE SCALE GENOMIC DNA]</scope>
    <source>
        <strain evidence="4 5">Cm c5</strain>
    </source>
</reference>
<evidence type="ECO:0000313" key="5">
    <source>
        <dbReference type="Proteomes" id="UP000067626"/>
    </source>
</evidence>
<dbReference type="EMBL" id="CP012159">
    <property type="protein sequence ID" value="AKT43995.1"/>
    <property type="molecule type" value="Genomic_DNA"/>
</dbReference>
<organism evidence="4 5">
    <name type="scientific">Chondromyces crocatus</name>
    <dbReference type="NCBI Taxonomy" id="52"/>
    <lineage>
        <taxon>Bacteria</taxon>
        <taxon>Pseudomonadati</taxon>
        <taxon>Myxococcota</taxon>
        <taxon>Polyangia</taxon>
        <taxon>Polyangiales</taxon>
        <taxon>Polyangiaceae</taxon>
        <taxon>Chondromyces</taxon>
    </lineage>
</organism>
<dbReference type="Proteomes" id="UP000067626">
    <property type="component" value="Chromosome"/>
</dbReference>
<feature type="signal peptide" evidence="2">
    <location>
        <begin position="1"/>
        <end position="22"/>
    </location>
</feature>
<dbReference type="InterPro" id="IPR036280">
    <property type="entry name" value="Multihaem_cyt_sf"/>
</dbReference>
<dbReference type="SUPFAM" id="SSF48695">
    <property type="entry name" value="Multiheme cytochromes"/>
    <property type="match status" value="1"/>
</dbReference>
<dbReference type="GO" id="GO:0030288">
    <property type="term" value="C:outer membrane-bounded periplasmic space"/>
    <property type="evidence" value="ECO:0007669"/>
    <property type="project" value="TreeGrafter"/>
</dbReference>
<dbReference type="PANTHER" id="PTHR11575:SF24">
    <property type="entry name" value="5'-NUCLEOTIDASE"/>
    <property type="match status" value="1"/>
</dbReference>
<evidence type="ECO:0000256" key="1">
    <source>
        <dbReference type="SAM" id="Coils"/>
    </source>
</evidence>
<proteinExistence type="predicted"/>
<sequence length="547" mass="57629">MRGSKTSAVLVLAMAVAGGVAACQGCQSTTTSPPSSADAANAKPTLRLYLVSTIAGAMEPCGCTKDQLGGVDHLAAYIDAHKADAPESLVLGAGPMLFMEPRLEPDAATQDEWKAEALAQAAQRIGLAAWAPGANDWAAGSKALAKYREMSGAALLAANLEGVPGSAGAAGTMVREVGGIKVGIVGVSDPKDRAGSYPEGVTSSPALAAMKAGVEAVKQQGATILVGLAALPRGEALRLVDELPELHVLVLGKPTEAGDANDAPKPPALIGTTLVAESANHLQSMAVVDLFVRGDDKQITFGDAGGVAKAEELLLLSNRIRQLENRINAWEADKSASAKDLAARKADLARMRSEKEKLEAESKPVKGSFFRYSSVEVRERYGSEKSVAELMLAYYKRVNAHNKEAFKDRVPEPVTEGQAEYIGIEACTACHDEERKVWDKTAHAHAYATLEKDFKEFNLDCVSCHVTGYGKPGGSTVTHNAKLQNVQCEECHGPGSLHAKSPNKRDLIVLAPKPESCVSQCHHPPHVEGFDAVAKMRLILGPGHGMP</sequence>
<keyword evidence="1" id="KW-0175">Coiled coil</keyword>
<evidence type="ECO:0000256" key="2">
    <source>
        <dbReference type="SAM" id="SignalP"/>
    </source>
</evidence>
<dbReference type="GO" id="GO:0016787">
    <property type="term" value="F:hydrolase activity"/>
    <property type="evidence" value="ECO:0007669"/>
    <property type="project" value="InterPro"/>
</dbReference>
<dbReference type="RefSeq" id="WP_050435391.1">
    <property type="nucleotide sequence ID" value="NZ_CP012159.1"/>
</dbReference>
<protein>
    <recommendedName>
        <fullName evidence="3">Cytochrome c-552/4 domain-containing protein</fullName>
    </recommendedName>
</protein>
<feature type="domain" description="Cytochrome c-552/4" evidence="3">
    <location>
        <begin position="426"/>
        <end position="493"/>
    </location>
</feature>
<dbReference type="PANTHER" id="PTHR11575">
    <property type="entry name" value="5'-NUCLEOTIDASE-RELATED"/>
    <property type="match status" value="1"/>
</dbReference>